<proteinExistence type="inferred from homology"/>
<dbReference type="InterPro" id="IPR051343">
    <property type="entry name" value="G-type_lectin_kinases/EP1-like"/>
</dbReference>
<evidence type="ECO:0000256" key="7">
    <source>
        <dbReference type="PROSITE-ProRule" id="PRU10141"/>
    </source>
</evidence>
<dbReference type="InParanoid" id="D8TFY8"/>
<evidence type="ECO:0000259" key="9">
    <source>
        <dbReference type="PROSITE" id="PS50011"/>
    </source>
</evidence>
<dbReference type="Gene3D" id="1.10.510.10">
    <property type="entry name" value="Transferase(Phosphotransferase) domain 1"/>
    <property type="match status" value="1"/>
</dbReference>
<dbReference type="InterPro" id="IPR011009">
    <property type="entry name" value="Kinase-like_dom_sf"/>
</dbReference>
<dbReference type="PROSITE" id="PS00107">
    <property type="entry name" value="PROTEIN_KINASE_ATP"/>
    <property type="match status" value="1"/>
</dbReference>
<name>D8TFY8_SELML</name>
<dbReference type="PANTHER" id="PTHR47976">
    <property type="entry name" value="G-TYPE LECTIN S-RECEPTOR-LIKE SERINE/THREONINE-PROTEIN KINASE SD2-5"/>
    <property type="match status" value="1"/>
</dbReference>
<keyword evidence="2" id="KW-0808">Transferase</keyword>
<dbReference type="PROSITE" id="PS00108">
    <property type="entry name" value="PROTEIN_KINASE_ST"/>
    <property type="match status" value="1"/>
</dbReference>
<evidence type="ECO:0000256" key="8">
    <source>
        <dbReference type="RuleBase" id="RU000304"/>
    </source>
</evidence>
<dbReference type="InterPro" id="IPR017441">
    <property type="entry name" value="Protein_kinase_ATP_BS"/>
</dbReference>
<keyword evidence="4 7" id="KW-0547">Nucleotide-binding</keyword>
<evidence type="ECO:0000256" key="3">
    <source>
        <dbReference type="ARBA" id="ARBA00022729"/>
    </source>
</evidence>
<feature type="binding site" evidence="7">
    <location>
        <position position="48"/>
    </location>
    <ligand>
        <name>ATP</name>
        <dbReference type="ChEBI" id="CHEBI:30616"/>
    </ligand>
</feature>
<dbReference type="EMBL" id="GL377876">
    <property type="protein sequence ID" value="EFJ04428.1"/>
    <property type="molecule type" value="Genomic_DNA"/>
</dbReference>
<gene>
    <name evidence="10" type="ORF">SELMODRAFT_138704</name>
</gene>
<dbReference type="Proteomes" id="UP000001514">
    <property type="component" value="Unassembled WGS sequence"/>
</dbReference>
<keyword evidence="6 7" id="KW-0067">ATP-binding</keyword>
<dbReference type="InterPro" id="IPR000719">
    <property type="entry name" value="Prot_kinase_dom"/>
</dbReference>
<evidence type="ECO:0000256" key="4">
    <source>
        <dbReference type="ARBA" id="ARBA00022741"/>
    </source>
</evidence>
<sequence length="348" mass="39100">LMAGMPRRFSYQELQQVTGNFSEMLGNGGFGSVFKGNLADGIEVAVKKLEGSNQRSKDFFAEVGILARTHHWNLVKLLGFCAQGPRKRLLVYEYMRNGSLDRWIFEDDEYPGNVPWGVRYNIALGTARGLSYLHDECAEKIIHLDLKPENVLLDDGFQPKIADFGLSRLMDRKESHLQLTITRGTPGYVAPECVQEGTVTEKSDVFGFGVLLLEIITGCRSRNLSDDFLKDYLYPSWRVSPGASVSRSLKKSQGKENEKERLKNVAALCVRDDPNLRPSISKVIQMMEGVTELLEVPLESELNFFFAYRPKDQLSRTAASNVTYRSSDKLLNSSSSFNAFSQSSLNAR</sequence>
<feature type="domain" description="Protein kinase" evidence="9">
    <location>
        <begin position="19"/>
        <end position="294"/>
    </location>
</feature>
<dbReference type="PROSITE" id="PS50011">
    <property type="entry name" value="PROTEIN_KINASE_DOM"/>
    <property type="match status" value="1"/>
</dbReference>
<comment type="similarity">
    <text evidence="8">Belongs to the protein kinase superfamily.</text>
</comment>
<evidence type="ECO:0000256" key="1">
    <source>
        <dbReference type="ARBA" id="ARBA00022527"/>
    </source>
</evidence>
<evidence type="ECO:0000313" key="11">
    <source>
        <dbReference type="Proteomes" id="UP000001514"/>
    </source>
</evidence>
<keyword evidence="1 8" id="KW-0723">Serine/threonine-protein kinase</keyword>
<dbReference type="HOGENOM" id="CLU_000288_21_3_1"/>
<dbReference type="InterPro" id="IPR001245">
    <property type="entry name" value="Ser-Thr/Tyr_kinase_cat_dom"/>
</dbReference>
<dbReference type="STRING" id="88036.D8TFY8"/>
<keyword evidence="5" id="KW-0418">Kinase</keyword>
<organism evidence="11">
    <name type="scientific">Selaginella moellendorffii</name>
    <name type="common">Spikemoss</name>
    <dbReference type="NCBI Taxonomy" id="88036"/>
    <lineage>
        <taxon>Eukaryota</taxon>
        <taxon>Viridiplantae</taxon>
        <taxon>Streptophyta</taxon>
        <taxon>Embryophyta</taxon>
        <taxon>Tracheophyta</taxon>
        <taxon>Lycopodiopsida</taxon>
        <taxon>Selaginellales</taxon>
        <taxon>Selaginellaceae</taxon>
        <taxon>Selaginella</taxon>
    </lineage>
</organism>
<evidence type="ECO:0000313" key="10">
    <source>
        <dbReference type="EMBL" id="EFJ04428.1"/>
    </source>
</evidence>
<dbReference type="eggNOG" id="ENOG502QUXB">
    <property type="taxonomic scope" value="Eukaryota"/>
</dbReference>
<accession>D8TFY8</accession>
<reference evidence="10 11" key="1">
    <citation type="journal article" date="2011" name="Science">
        <title>The Selaginella genome identifies genetic changes associated with the evolution of vascular plants.</title>
        <authorList>
            <person name="Banks J.A."/>
            <person name="Nishiyama T."/>
            <person name="Hasebe M."/>
            <person name="Bowman J.L."/>
            <person name="Gribskov M."/>
            <person name="dePamphilis C."/>
            <person name="Albert V.A."/>
            <person name="Aono N."/>
            <person name="Aoyama T."/>
            <person name="Ambrose B.A."/>
            <person name="Ashton N.W."/>
            <person name="Axtell M.J."/>
            <person name="Barker E."/>
            <person name="Barker M.S."/>
            <person name="Bennetzen J.L."/>
            <person name="Bonawitz N.D."/>
            <person name="Chapple C."/>
            <person name="Cheng C."/>
            <person name="Correa L.G."/>
            <person name="Dacre M."/>
            <person name="DeBarry J."/>
            <person name="Dreyer I."/>
            <person name="Elias M."/>
            <person name="Engstrom E.M."/>
            <person name="Estelle M."/>
            <person name="Feng L."/>
            <person name="Finet C."/>
            <person name="Floyd S.K."/>
            <person name="Frommer W.B."/>
            <person name="Fujita T."/>
            <person name="Gramzow L."/>
            <person name="Gutensohn M."/>
            <person name="Harholt J."/>
            <person name="Hattori M."/>
            <person name="Heyl A."/>
            <person name="Hirai T."/>
            <person name="Hiwatashi Y."/>
            <person name="Ishikawa M."/>
            <person name="Iwata M."/>
            <person name="Karol K.G."/>
            <person name="Koehler B."/>
            <person name="Kolukisaoglu U."/>
            <person name="Kubo M."/>
            <person name="Kurata T."/>
            <person name="Lalonde S."/>
            <person name="Li K."/>
            <person name="Li Y."/>
            <person name="Litt A."/>
            <person name="Lyons E."/>
            <person name="Manning G."/>
            <person name="Maruyama T."/>
            <person name="Michael T.P."/>
            <person name="Mikami K."/>
            <person name="Miyazaki S."/>
            <person name="Morinaga S."/>
            <person name="Murata T."/>
            <person name="Mueller-Roeber B."/>
            <person name="Nelson D.R."/>
            <person name="Obara M."/>
            <person name="Oguri Y."/>
            <person name="Olmstead R.G."/>
            <person name="Onodera N."/>
            <person name="Petersen B.L."/>
            <person name="Pils B."/>
            <person name="Prigge M."/>
            <person name="Rensing S.A."/>
            <person name="Riano-Pachon D.M."/>
            <person name="Roberts A.W."/>
            <person name="Sato Y."/>
            <person name="Scheller H.V."/>
            <person name="Schulz B."/>
            <person name="Schulz C."/>
            <person name="Shakirov E.V."/>
            <person name="Shibagaki N."/>
            <person name="Shinohara N."/>
            <person name="Shippen D.E."/>
            <person name="Soerensen I."/>
            <person name="Sotooka R."/>
            <person name="Sugimoto N."/>
            <person name="Sugita M."/>
            <person name="Sumikawa N."/>
            <person name="Tanurdzic M."/>
            <person name="Theissen G."/>
            <person name="Ulvskov P."/>
            <person name="Wakazuki S."/>
            <person name="Weng J.K."/>
            <person name="Willats W.W."/>
            <person name="Wipf D."/>
            <person name="Wolf P.G."/>
            <person name="Yang L."/>
            <person name="Zimmer A.D."/>
            <person name="Zhu Q."/>
            <person name="Mitros T."/>
            <person name="Hellsten U."/>
            <person name="Loque D."/>
            <person name="Otillar R."/>
            <person name="Salamov A."/>
            <person name="Schmutz J."/>
            <person name="Shapiro H."/>
            <person name="Lindquist E."/>
            <person name="Lucas S."/>
            <person name="Rokhsar D."/>
            <person name="Grigoriev I.V."/>
        </authorList>
    </citation>
    <scope>NUCLEOTIDE SEQUENCE [LARGE SCALE GENOMIC DNA]</scope>
</reference>
<dbReference type="OMA" id="DRWIFED"/>
<protein>
    <recommendedName>
        <fullName evidence="9">Protein kinase domain-containing protein</fullName>
    </recommendedName>
</protein>
<evidence type="ECO:0000256" key="5">
    <source>
        <dbReference type="ARBA" id="ARBA00022777"/>
    </source>
</evidence>
<dbReference type="FunFam" id="3.30.200.20:FF:000178">
    <property type="entry name" value="serine/threonine-protein kinase PBS1-like"/>
    <property type="match status" value="1"/>
</dbReference>
<dbReference type="SMART" id="SM00220">
    <property type="entry name" value="S_TKc"/>
    <property type="match status" value="1"/>
</dbReference>
<dbReference type="GO" id="GO:0004674">
    <property type="term" value="F:protein serine/threonine kinase activity"/>
    <property type="evidence" value="ECO:0007669"/>
    <property type="project" value="UniProtKB-KW"/>
</dbReference>
<evidence type="ECO:0000256" key="6">
    <source>
        <dbReference type="ARBA" id="ARBA00022840"/>
    </source>
</evidence>
<keyword evidence="11" id="KW-1185">Reference proteome</keyword>
<dbReference type="FunFam" id="1.10.510.10:FF:000384">
    <property type="entry name" value="G-type lectin S-receptor-like serine/threonine-protein kinase"/>
    <property type="match status" value="1"/>
</dbReference>
<dbReference type="FunCoup" id="D8TFY8">
    <property type="interactions" value="554"/>
</dbReference>
<dbReference type="KEGG" id="smo:SELMODRAFT_138704"/>
<dbReference type="GO" id="GO:0005524">
    <property type="term" value="F:ATP binding"/>
    <property type="evidence" value="ECO:0007669"/>
    <property type="project" value="UniProtKB-UniRule"/>
</dbReference>
<dbReference type="SUPFAM" id="SSF56112">
    <property type="entry name" value="Protein kinase-like (PK-like)"/>
    <property type="match status" value="1"/>
</dbReference>
<dbReference type="Gene3D" id="3.30.200.20">
    <property type="entry name" value="Phosphorylase Kinase, domain 1"/>
    <property type="match status" value="1"/>
</dbReference>
<dbReference type="Gramene" id="EFJ04428">
    <property type="protein sequence ID" value="EFJ04428"/>
    <property type="gene ID" value="SELMODRAFT_138704"/>
</dbReference>
<dbReference type="InterPro" id="IPR008271">
    <property type="entry name" value="Ser/Thr_kinase_AS"/>
</dbReference>
<evidence type="ECO:0000256" key="2">
    <source>
        <dbReference type="ARBA" id="ARBA00022679"/>
    </source>
</evidence>
<dbReference type="AlphaFoldDB" id="D8TFY8"/>
<keyword evidence="3" id="KW-0732">Signal</keyword>
<feature type="non-terminal residue" evidence="10">
    <location>
        <position position="1"/>
    </location>
</feature>
<dbReference type="Pfam" id="PF07714">
    <property type="entry name" value="PK_Tyr_Ser-Thr"/>
    <property type="match status" value="1"/>
</dbReference>
<dbReference type="PANTHER" id="PTHR47976:SF100">
    <property type="entry name" value="PROTEIN KINASE DOMAIN-CONTAINING PROTEIN"/>
    <property type="match status" value="1"/>
</dbReference>